<dbReference type="Proteomes" id="UP001304461">
    <property type="component" value="Unassembled WGS sequence"/>
</dbReference>
<evidence type="ECO:0000313" key="1">
    <source>
        <dbReference type="EMBL" id="MEA5390308.1"/>
    </source>
</evidence>
<dbReference type="EMBL" id="JAYGHX010000002">
    <property type="protein sequence ID" value="MEA5390308.1"/>
    <property type="molecule type" value="Genomic_DNA"/>
</dbReference>
<keyword evidence="2" id="KW-1185">Reference proteome</keyword>
<dbReference type="RefSeq" id="WP_323304421.1">
    <property type="nucleotide sequence ID" value="NZ_JAYGHX010000002.1"/>
</dbReference>
<reference evidence="1 2" key="1">
    <citation type="submission" date="2023-12" db="EMBL/GenBank/DDBJ databases">
        <title>Baltic Sea Cyanobacteria.</title>
        <authorList>
            <person name="Delbaje E."/>
            <person name="Fewer D.P."/>
            <person name="Shishido T.K."/>
        </authorList>
    </citation>
    <scope>NUCLEOTIDE SEQUENCE [LARGE SCALE GENOMIC DNA]</scope>
    <source>
        <strain evidence="1 2">UHCC 0139</strain>
    </source>
</reference>
<organism evidence="1 2">
    <name type="scientific">Cyanobium gracile UHCC 0139</name>
    <dbReference type="NCBI Taxonomy" id="3110308"/>
    <lineage>
        <taxon>Bacteria</taxon>
        <taxon>Bacillati</taxon>
        <taxon>Cyanobacteriota</taxon>
        <taxon>Cyanophyceae</taxon>
        <taxon>Synechococcales</taxon>
        <taxon>Prochlorococcaceae</taxon>
        <taxon>Cyanobium</taxon>
    </lineage>
</organism>
<protein>
    <recommendedName>
        <fullName evidence="3">Chromophore lyase CpcS/CpeS</fullName>
    </recommendedName>
</protein>
<accession>A0ABU5RRC6</accession>
<evidence type="ECO:0000313" key="2">
    <source>
        <dbReference type="Proteomes" id="UP001304461"/>
    </source>
</evidence>
<proteinExistence type="predicted"/>
<sequence>MTTPTQPGLSRVPPVQSRIRLDSSLRRWFARNLGLWRSRRTYFFTEDDAVLRVDMNLRIEVHSELVDGDEGYRFTWWAEGHQPFFDTKPDYRPEGTMEAWLCGHQLRRSCGYLAGAPTVSQIRQIDEHTMAFQSHYDDWEVLEQIRLVDQDRYRSRSIHTWRHGSLELVEHHHEIRLEAAGEPIG</sequence>
<gene>
    <name evidence="1" type="ORF">VB738_03435</name>
</gene>
<evidence type="ECO:0008006" key="3">
    <source>
        <dbReference type="Google" id="ProtNLM"/>
    </source>
</evidence>
<name>A0ABU5RRC6_9CYAN</name>
<comment type="caution">
    <text evidence="1">The sequence shown here is derived from an EMBL/GenBank/DDBJ whole genome shotgun (WGS) entry which is preliminary data.</text>
</comment>